<reference evidence="4" key="2">
    <citation type="journal article" date="2018" name="Nat. Microbiol.">
        <title>Leveraging single-cell genomics to expand the fungal tree of life.</title>
        <authorList>
            <person name="Ahrendt S.R."/>
            <person name="Quandt C.A."/>
            <person name="Ciobanu D."/>
            <person name="Clum A."/>
            <person name="Salamov A."/>
            <person name="Andreopoulos B."/>
            <person name="Cheng J.F."/>
            <person name="Woyke T."/>
            <person name="Pelin A."/>
            <person name="Henrissat B."/>
            <person name="Reynolds N.K."/>
            <person name="Benny G.L."/>
            <person name="Smith M.E."/>
            <person name="James T.Y."/>
            <person name="Grigoriev I.V."/>
        </authorList>
    </citation>
    <scope>NUCLEOTIDE SEQUENCE [LARGE SCALE GENOMIC DNA]</scope>
    <source>
        <strain evidence="4">CSF55</strain>
    </source>
</reference>
<evidence type="ECO:0000313" key="2">
    <source>
        <dbReference type="EMBL" id="RKP18865.1"/>
    </source>
</evidence>
<evidence type="ECO:0000313" key="1">
    <source>
        <dbReference type="EMBL" id="EPZ35270.1"/>
    </source>
</evidence>
<dbReference type="Proteomes" id="UP000030755">
    <property type="component" value="Unassembled WGS sequence"/>
</dbReference>
<dbReference type="HOGENOM" id="CLU_2689198_0_0_1"/>
<reference evidence="1 3" key="1">
    <citation type="journal article" date="2013" name="Curr. Biol.">
        <title>Shared signatures of parasitism and phylogenomics unite Cryptomycota and microsporidia.</title>
        <authorList>
            <person name="James T.Y."/>
            <person name="Pelin A."/>
            <person name="Bonen L."/>
            <person name="Ahrendt S."/>
            <person name="Sain D."/>
            <person name="Corradi N."/>
            <person name="Stajich J.E."/>
        </authorList>
    </citation>
    <scope>NUCLEOTIDE SEQUENCE [LARGE SCALE GENOMIC DNA]</scope>
    <source>
        <strain evidence="1 3">CSF55</strain>
        <strain evidence="1 3">CSF55</strain>
    </source>
</reference>
<accession>A0A075AY72</accession>
<name>A0A075AY72_ROZAC</name>
<organism evidence="1 3">
    <name type="scientific">Rozella allomycis (strain CSF55)</name>
    <dbReference type="NCBI Taxonomy" id="988480"/>
    <lineage>
        <taxon>Eukaryota</taxon>
        <taxon>Fungi</taxon>
        <taxon>Fungi incertae sedis</taxon>
        <taxon>Cryptomycota</taxon>
        <taxon>Cryptomycota incertae sedis</taxon>
        <taxon>Rozella</taxon>
    </lineage>
</organism>
<gene>
    <name evidence="1" type="ORF">O9G_000666</name>
    <name evidence="2" type="ORF">ROZALSC1DRAFT_29475</name>
</gene>
<proteinExistence type="predicted"/>
<dbReference type="AlphaFoldDB" id="A0A075AY72"/>
<sequence>MKKQLGVTPEYKRNIPKGRYRISQDEKMKLEDLVKQGKSVGEILDIIEQEHRDGLWDRCVSKSTVIRIYRDHQK</sequence>
<evidence type="ECO:0000313" key="4">
    <source>
        <dbReference type="Proteomes" id="UP000281549"/>
    </source>
</evidence>
<keyword evidence="3" id="KW-1185">Reference proteome</keyword>
<dbReference type="EMBL" id="KE560848">
    <property type="protein sequence ID" value="EPZ35270.1"/>
    <property type="molecule type" value="Genomic_DNA"/>
</dbReference>
<dbReference type="Proteomes" id="UP000281549">
    <property type="component" value="Unassembled WGS sequence"/>
</dbReference>
<protein>
    <submittedName>
        <fullName evidence="1">Uncharacterized protein</fullName>
    </submittedName>
</protein>
<dbReference type="EMBL" id="ML005347">
    <property type="protein sequence ID" value="RKP18865.1"/>
    <property type="molecule type" value="Genomic_DNA"/>
</dbReference>
<reference evidence="2" key="3">
    <citation type="submission" date="2018-08" db="EMBL/GenBank/DDBJ databases">
        <title>Leveraging single-cell genomics to expand the Fungal Tree of Life.</title>
        <authorList>
            <consortium name="DOE Joint Genome Institute"/>
            <person name="Ahrendt S.R."/>
            <person name="Quandt C.A."/>
            <person name="Ciobanu D."/>
            <person name="Clum A."/>
            <person name="Salamov A."/>
            <person name="Andreopoulos B."/>
            <person name="Cheng J.-F."/>
            <person name="Woyke T."/>
            <person name="Pelin A."/>
            <person name="Henrissat B."/>
            <person name="Reynolds N."/>
            <person name="Benny G.L."/>
            <person name="Smith M.E."/>
            <person name="James T.Y."/>
            <person name="Grigoriev I.V."/>
        </authorList>
    </citation>
    <scope>NUCLEOTIDE SEQUENCE</scope>
    <source>
        <strain evidence="2">CSF55</strain>
    </source>
</reference>
<evidence type="ECO:0000313" key="3">
    <source>
        <dbReference type="Proteomes" id="UP000030755"/>
    </source>
</evidence>